<sequence>MAQQTVAVIGAGSSGLSMLKTLREDGFKVTLYERRKEVGGLWAYTDDKGMTTALRSTTANISKYTCGMSDFPMPDKYSIHMDTWEFQEYMESYAKHFDLLKDIVFGAWVKKAVRNDTDTKWRLEFEINGELLAEEFDKVAFCHGYQTTPNRRHFEGEDSFKGLQMHAQQYRSAEEFRDKKVVVLGLGPTAADIISELVPVASKVYTSHRRGAFLFPRFNNGTPSDLIVNWQRRQMGFALQRMFPNLARRLGDFALKTMMRKQYGKFDPAWRLEPFPSISLSLAGTSDVVLKLLRDGSLTTLPGLKRFSGPRTLEFVDGTTIEDVDAVIHATGYSADFSVTPWLQTSHPPASAGEYGGADLVRLWMNMFPPQYADSMVLLCHSAYGKNNGFSFSDVTSMAVSNIWRGVHLLPSPAELQRDIDEHHAWVASRWRLDNQINTSMVKNYEFQGFLHDAAGTGMREGLGWGWEGWKFWWKDRELSWLMSHGVETAHAFRVFETGKRRTWPGAREAILHANETTKIFPLKGEEAKKLK</sequence>
<evidence type="ECO:0000313" key="7">
    <source>
        <dbReference type="Proteomes" id="UP000070501"/>
    </source>
</evidence>
<evidence type="ECO:0000256" key="1">
    <source>
        <dbReference type="ARBA" id="ARBA00009183"/>
    </source>
</evidence>
<dbReference type="InterPro" id="IPR020946">
    <property type="entry name" value="Flavin_mOase-like"/>
</dbReference>
<dbReference type="PRINTS" id="PR00370">
    <property type="entry name" value="FMOXYGENASE"/>
</dbReference>
<dbReference type="PANTHER" id="PTHR23023">
    <property type="entry name" value="DIMETHYLANILINE MONOOXYGENASE"/>
    <property type="match status" value="1"/>
</dbReference>
<dbReference type="EMBL" id="KQ964258">
    <property type="protein sequence ID" value="KXJ88367.1"/>
    <property type="molecule type" value="Genomic_DNA"/>
</dbReference>
<dbReference type="InterPro" id="IPR000960">
    <property type="entry name" value="Flavin_mOase"/>
</dbReference>
<evidence type="ECO:0000256" key="5">
    <source>
        <dbReference type="ARBA" id="ARBA00023002"/>
    </source>
</evidence>
<keyword evidence="7" id="KW-1185">Reference proteome</keyword>
<keyword evidence="2" id="KW-0285">Flavoprotein</keyword>
<dbReference type="Pfam" id="PF00743">
    <property type="entry name" value="FMO-like"/>
    <property type="match status" value="1"/>
</dbReference>
<evidence type="ECO:0000313" key="6">
    <source>
        <dbReference type="EMBL" id="KXJ88367.1"/>
    </source>
</evidence>
<dbReference type="Proteomes" id="UP000070501">
    <property type="component" value="Unassembled WGS sequence"/>
</dbReference>
<dbReference type="InterPro" id="IPR036188">
    <property type="entry name" value="FAD/NAD-bd_sf"/>
</dbReference>
<comment type="similarity">
    <text evidence="1">Belongs to the FMO family.</text>
</comment>
<dbReference type="GO" id="GO:0050661">
    <property type="term" value="F:NADP binding"/>
    <property type="evidence" value="ECO:0007669"/>
    <property type="project" value="InterPro"/>
</dbReference>
<proteinExistence type="inferred from homology"/>
<dbReference type="OrthoDB" id="66881at2759"/>
<accession>A0A136ITX2</accession>
<keyword evidence="6" id="KW-0503">Monooxygenase</keyword>
<name>A0A136ITX2_9PEZI</name>
<keyword evidence="5" id="KW-0560">Oxidoreductase</keyword>
<protein>
    <submittedName>
        <fullName evidence="6">Putative dimethylaniline monooxygenase</fullName>
    </submittedName>
</protein>
<dbReference type="InterPro" id="IPR050346">
    <property type="entry name" value="FMO-like"/>
</dbReference>
<reference evidence="7" key="1">
    <citation type="submission" date="2016-02" db="EMBL/GenBank/DDBJ databases">
        <title>Draft genome sequence of Microdochium bolleyi, a fungal endophyte of beachgrass.</title>
        <authorList>
            <consortium name="DOE Joint Genome Institute"/>
            <person name="David A.S."/>
            <person name="May G."/>
            <person name="Haridas S."/>
            <person name="Lim J."/>
            <person name="Wang M."/>
            <person name="Labutti K."/>
            <person name="Lipzen A."/>
            <person name="Barry K."/>
            <person name="Grigoriev I.V."/>
        </authorList>
    </citation>
    <scope>NUCLEOTIDE SEQUENCE [LARGE SCALE GENOMIC DNA]</scope>
    <source>
        <strain evidence="7">J235TASD1</strain>
    </source>
</reference>
<organism evidence="6 7">
    <name type="scientific">Microdochium bolleyi</name>
    <dbReference type="NCBI Taxonomy" id="196109"/>
    <lineage>
        <taxon>Eukaryota</taxon>
        <taxon>Fungi</taxon>
        <taxon>Dikarya</taxon>
        <taxon>Ascomycota</taxon>
        <taxon>Pezizomycotina</taxon>
        <taxon>Sordariomycetes</taxon>
        <taxon>Xylariomycetidae</taxon>
        <taxon>Xylariales</taxon>
        <taxon>Microdochiaceae</taxon>
        <taxon>Microdochium</taxon>
    </lineage>
</organism>
<dbReference type="AlphaFoldDB" id="A0A136ITX2"/>
<dbReference type="PIRSF" id="PIRSF000332">
    <property type="entry name" value="FMO"/>
    <property type="match status" value="1"/>
</dbReference>
<evidence type="ECO:0000256" key="3">
    <source>
        <dbReference type="ARBA" id="ARBA00022827"/>
    </source>
</evidence>
<dbReference type="InParanoid" id="A0A136ITX2"/>
<dbReference type="GO" id="GO:0050660">
    <property type="term" value="F:flavin adenine dinucleotide binding"/>
    <property type="evidence" value="ECO:0007669"/>
    <property type="project" value="InterPro"/>
</dbReference>
<dbReference type="GO" id="GO:0004499">
    <property type="term" value="F:N,N-dimethylaniline monooxygenase activity"/>
    <property type="evidence" value="ECO:0007669"/>
    <property type="project" value="InterPro"/>
</dbReference>
<keyword evidence="3" id="KW-0274">FAD</keyword>
<keyword evidence="4" id="KW-0521">NADP</keyword>
<dbReference type="Gene3D" id="3.50.50.60">
    <property type="entry name" value="FAD/NAD(P)-binding domain"/>
    <property type="match status" value="1"/>
</dbReference>
<gene>
    <name evidence="6" type="ORF">Micbo1qcDRAFT_207104</name>
</gene>
<evidence type="ECO:0000256" key="2">
    <source>
        <dbReference type="ARBA" id="ARBA00022630"/>
    </source>
</evidence>
<dbReference type="SUPFAM" id="SSF51905">
    <property type="entry name" value="FAD/NAD(P)-binding domain"/>
    <property type="match status" value="2"/>
</dbReference>
<evidence type="ECO:0000256" key="4">
    <source>
        <dbReference type="ARBA" id="ARBA00022857"/>
    </source>
</evidence>